<reference evidence="1" key="1">
    <citation type="submission" date="2022-11" db="EMBL/GenBank/DDBJ databases">
        <title>Nonomuraea corallina sp. nov., a new species of the genus Nonomuraea isolated from sea side sediment in Thai sea.</title>
        <authorList>
            <person name="Ngamcharungchit C."/>
            <person name="Matsumoto A."/>
            <person name="Suriyachadkun C."/>
            <person name="Panbangred W."/>
            <person name="Inahashi Y."/>
            <person name="Intra B."/>
        </authorList>
    </citation>
    <scope>NUCLEOTIDE SEQUENCE</scope>
    <source>
        <strain evidence="1">MCN248</strain>
    </source>
</reference>
<keyword evidence="2" id="KW-1185">Reference proteome</keyword>
<dbReference type="SUPFAM" id="SSF46785">
    <property type="entry name" value="Winged helix' DNA-binding domain"/>
    <property type="match status" value="1"/>
</dbReference>
<evidence type="ECO:0000313" key="2">
    <source>
        <dbReference type="Proteomes" id="UP001144036"/>
    </source>
</evidence>
<accession>A0ABT4SBH1</accession>
<evidence type="ECO:0000313" key="1">
    <source>
        <dbReference type="EMBL" id="MDA0634543.1"/>
    </source>
</evidence>
<protein>
    <recommendedName>
        <fullName evidence="3">Transcriptional regulator</fullName>
    </recommendedName>
</protein>
<organism evidence="1 2">
    <name type="scientific">Nonomuraea corallina</name>
    <dbReference type="NCBI Taxonomy" id="2989783"/>
    <lineage>
        <taxon>Bacteria</taxon>
        <taxon>Bacillati</taxon>
        <taxon>Actinomycetota</taxon>
        <taxon>Actinomycetes</taxon>
        <taxon>Streptosporangiales</taxon>
        <taxon>Streptosporangiaceae</taxon>
        <taxon>Nonomuraea</taxon>
    </lineage>
</organism>
<proteinExistence type="predicted"/>
<comment type="caution">
    <text evidence="1">The sequence shown here is derived from an EMBL/GenBank/DDBJ whole genome shotgun (WGS) entry which is preliminary data.</text>
</comment>
<gene>
    <name evidence="1" type="ORF">OUY22_14050</name>
</gene>
<name>A0ABT4SBH1_9ACTN</name>
<sequence length="114" mass="12289">MVCDPPEKPAGQISATIGASRASLTMNLRLLTGLGFLTWRTRPGDRTMYYRMADDASVPAALDVYDAQCHPRTQATTRNAHQAGLQVINASHPARSVPCGTGHARPCQECLTHS</sequence>
<dbReference type="InterPro" id="IPR036388">
    <property type="entry name" value="WH-like_DNA-bd_sf"/>
</dbReference>
<dbReference type="Gene3D" id="1.10.10.10">
    <property type="entry name" value="Winged helix-like DNA-binding domain superfamily/Winged helix DNA-binding domain"/>
    <property type="match status" value="1"/>
</dbReference>
<dbReference type="InterPro" id="IPR036390">
    <property type="entry name" value="WH_DNA-bd_sf"/>
</dbReference>
<dbReference type="EMBL" id="JAPNNL010000045">
    <property type="protein sequence ID" value="MDA0634543.1"/>
    <property type="molecule type" value="Genomic_DNA"/>
</dbReference>
<dbReference type="RefSeq" id="WP_270155359.1">
    <property type="nucleotide sequence ID" value="NZ_JAPNNL010000045.1"/>
</dbReference>
<dbReference type="Proteomes" id="UP001144036">
    <property type="component" value="Unassembled WGS sequence"/>
</dbReference>
<evidence type="ECO:0008006" key="3">
    <source>
        <dbReference type="Google" id="ProtNLM"/>
    </source>
</evidence>